<reference evidence="1 2" key="1">
    <citation type="journal article" date="2016" name="Mol. Biol. Evol.">
        <title>Comparative Genomics of Early-Diverging Mushroom-Forming Fungi Provides Insights into the Origins of Lignocellulose Decay Capabilities.</title>
        <authorList>
            <person name="Nagy L.G."/>
            <person name="Riley R."/>
            <person name="Tritt A."/>
            <person name="Adam C."/>
            <person name="Daum C."/>
            <person name="Floudas D."/>
            <person name="Sun H."/>
            <person name="Yadav J.S."/>
            <person name="Pangilinan J."/>
            <person name="Larsson K.H."/>
            <person name="Matsuura K."/>
            <person name="Barry K."/>
            <person name="Labutti K."/>
            <person name="Kuo R."/>
            <person name="Ohm R.A."/>
            <person name="Bhattacharya S.S."/>
            <person name="Shirouzu T."/>
            <person name="Yoshinaga Y."/>
            <person name="Martin F.M."/>
            <person name="Grigoriev I.V."/>
            <person name="Hibbett D.S."/>
        </authorList>
    </citation>
    <scope>NUCLEOTIDE SEQUENCE [LARGE SCALE GENOMIC DNA]</scope>
    <source>
        <strain evidence="1 2">L-15889</strain>
    </source>
</reference>
<proteinExistence type="predicted"/>
<evidence type="ECO:0000313" key="2">
    <source>
        <dbReference type="Proteomes" id="UP000076727"/>
    </source>
</evidence>
<protein>
    <recommendedName>
        <fullName evidence="3">Protein kinase domain-containing protein</fullName>
    </recommendedName>
</protein>
<dbReference type="EMBL" id="KV429216">
    <property type="protein sequence ID" value="KZT63207.1"/>
    <property type="molecule type" value="Genomic_DNA"/>
</dbReference>
<evidence type="ECO:0008006" key="3">
    <source>
        <dbReference type="Google" id="ProtNLM"/>
    </source>
</evidence>
<name>A0A165KJ75_9APHY</name>
<gene>
    <name evidence="1" type="ORF">DAEQUDRAFT_770806</name>
</gene>
<dbReference type="OrthoDB" id="2793915at2759"/>
<evidence type="ECO:0000313" key="1">
    <source>
        <dbReference type="EMBL" id="KZT63207.1"/>
    </source>
</evidence>
<dbReference type="Proteomes" id="UP000076727">
    <property type="component" value="Unassembled WGS sequence"/>
</dbReference>
<accession>A0A165KJ75</accession>
<dbReference type="AlphaFoldDB" id="A0A165KJ75"/>
<sequence>MSLPPDEYLAALLRPIADICNQLHSPKVLKTPMKCVGVELGNSVYGATFIAEDFKNWRATSPFILSVPDNLFEPNGEPSLNAQFALSKIIERDPGIPSIIVTDFKDIAIFFPPTPHSTPQFERVSSTEPILALRVVAAAYLTDRLPPGLYLLMADPHYSVDEDLILPEGPPQDPSLPLIPDGDVFATHHRNSDFDRTTLVRDRARALQYFRWHSHVQAQNPKLVAHPNDIITAMTNDVGPYSLLADMQPVCPFDISGIPGDAATLAESVQRESPLVAVGTADAFEKSRSFTLKIMDVIAEGSEYGICTVYRCRIVSIDGQSVTSPDLCLKLFDDRFQRVRSPDEDDAELDQRLPRLFDRVVVAETYALNEAAAYKKLRPVQGSIIPWFYGTHQFTLPDGTVLYGLLMEYVDGWGLDSESVRDLSAESQIDVIRSCRNAVRILDMADISQMDWHSGQILVCTNARAQVDHAVFIDFASTTQTWEPEEVNVVRNYFGVLRVLLGREGDVGIDPDLVWKHYGEPDEWDVVNAWVPTVPNGEDGQFVRPKSMFPFILQPSKEDE</sequence>
<keyword evidence="2" id="KW-1185">Reference proteome</keyword>
<organism evidence="1 2">
    <name type="scientific">Daedalea quercina L-15889</name>
    <dbReference type="NCBI Taxonomy" id="1314783"/>
    <lineage>
        <taxon>Eukaryota</taxon>
        <taxon>Fungi</taxon>
        <taxon>Dikarya</taxon>
        <taxon>Basidiomycota</taxon>
        <taxon>Agaricomycotina</taxon>
        <taxon>Agaricomycetes</taxon>
        <taxon>Polyporales</taxon>
        <taxon>Fomitopsis</taxon>
    </lineage>
</organism>